<gene>
    <name evidence="2" type="ORF">RhiirA4_412261</name>
</gene>
<comment type="caution">
    <text evidence="2">The sequence shown here is derived from an EMBL/GenBank/DDBJ whole genome shotgun (WGS) entry which is preliminary data.</text>
</comment>
<evidence type="ECO:0000313" key="3">
    <source>
        <dbReference type="Proteomes" id="UP000234323"/>
    </source>
</evidence>
<evidence type="ECO:0000313" key="2">
    <source>
        <dbReference type="EMBL" id="PKY58872.1"/>
    </source>
</evidence>
<dbReference type="OrthoDB" id="2407585at2759"/>
<dbReference type="VEuPathDB" id="FungiDB:RhiirA1_428080"/>
<accession>A0A2I1HJ14</accession>
<reference evidence="2 3" key="1">
    <citation type="submission" date="2015-10" db="EMBL/GenBank/DDBJ databases">
        <title>Genome analyses suggest a sexual origin of heterokaryosis in a supposedly ancient asexual fungus.</title>
        <authorList>
            <person name="Ropars J."/>
            <person name="Sedzielewska K."/>
            <person name="Noel J."/>
            <person name="Charron P."/>
            <person name="Farinelli L."/>
            <person name="Marton T."/>
            <person name="Kruger M."/>
            <person name="Pelin A."/>
            <person name="Brachmann A."/>
            <person name="Corradi N."/>
        </authorList>
    </citation>
    <scope>NUCLEOTIDE SEQUENCE [LARGE SCALE GENOMIC DNA]</scope>
    <source>
        <strain evidence="2 3">A4</strain>
    </source>
</reference>
<organism evidence="2 3">
    <name type="scientific">Rhizophagus irregularis</name>
    <dbReference type="NCBI Taxonomy" id="588596"/>
    <lineage>
        <taxon>Eukaryota</taxon>
        <taxon>Fungi</taxon>
        <taxon>Fungi incertae sedis</taxon>
        <taxon>Mucoromycota</taxon>
        <taxon>Glomeromycotina</taxon>
        <taxon>Glomeromycetes</taxon>
        <taxon>Glomerales</taxon>
        <taxon>Glomeraceae</taxon>
        <taxon>Rhizophagus</taxon>
    </lineage>
</organism>
<keyword evidence="3" id="KW-1185">Reference proteome</keyword>
<dbReference type="VEuPathDB" id="FungiDB:RhiirFUN_016164"/>
<feature type="signal peptide" evidence="1">
    <location>
        <begin position="1"/>
        <end position="20"/>
    </location>
</feature>
<keyword evidence="1" id="KW-0732">Signal</keyword>
<name>A0A2I1HJ14_9GLOM</name>
<evidence type="ECO:0000256" key="1">
    <source>
        <dbReference type="SAM" id="SignalP"/>
    </source>
</evidence>
<dbReference type="AlphaFoldDB" id="A0A2I1HJ14"/>
<dbReference type="Proteomes" id="UP000234323">
    <property type="component" value="Unassembled WGS sequence"/>
</dbReference>
<dbReference type="VEuPathDB" id="FungiDB:FUN_010899"/>
<protein>
    <submittedName>
        <fullName evidence="2">Uncharacterized protein</fullName>
    </submittedName>
</protein>
<sequence length="120" mass="13448">MKFASVLTIFLVFVVAIASASPILERRKLGNNVVTTGVKFKDLYESLNNKVKKVEKAYGEAIPSFHKEIKDAAEKDGTDVPEFLEKWNKKYKSLSVKYVAISNAMGKSIDKLGKYIKENS</sequence>
<dbReference type="EMBL" id="LLXI01003231">
    <property type="protein sequence ID" value="PKY58872.1"/>
    <property type="molecule type" value="Genomic_DNA"/>
</dbReference>
<proteinExistence type="predicted"/>
<feature type="chain" id="PRO_5014162720" evidence="1">
    <location>
        <begin position="21"/>
        <end position="120"/>
    </location>
</feature>